<dbReference type="SUPFAM" id="SSF57716">
    <property type="entry name" value="Glucocorticoid receptor-like (DNA-binding domain)"/>
    <property type="match status" value="1"/>
</dbReference>
<dbReference type="Pfam" id="PF00105">
    <property type="entry name" value="zf-C4"/>
    <property type="match status" value="1"/>
</dbReference>
<dbReference type="InterPro" id="IPR001628">
    <property type="entry name" value="Znf_hrmn_rcpt"/>
</dbReference>
<evidence type="ECO:0000256" key="6">
    <source>
        <dbReference type="ARBA" id="ARBA00023125"/>
    </source>
</evidence>
<protein>
    <submittedName>
        <fullName evidence="12">Nuclear receptor domain-containing protein</fullName>
    </submittedName>
</protein>
<dbReference type="InterPro" id="IPR013088">
    <property type="entry name" value="Znf_NHR/GATA"/>
</dbReference>
<evidence type="ECO:0000256" key="3">
    <source>
        <dbReference type="ARBA" id="ARBA00022771"/>
    </source>
</evidence>
<dbReference type="GO" id="GO:0003700">
    <property type="term" value="F:DNA-binding transcription factor activity"/>
    <property type="evidence" value="ECO:0007669"/>
    <property type="project" value="InterPro"/>
</dbReference>
<keyword evidence="4" id="KW-0862">Zinc</keyword>
<accession>A0A914YQR1</accession>
<keyword evidence="5" id="KW-0805">Transcription regulation</keyword>
<feature type="domain" description="Nuclear receptor" evidence="10">
    <location>
        <begin position="4"/>
        <end position="79"/>
    </location>
</feature>
<evidence type="ECO:0000256" key="8">
    <source>
        <dbReference type="ARBA" id="ARBA00023170"/>
    </source>
</evidence>
<evidence type="ECO:0000256" key="1">
    <source>
        <dbReference type="ARBA" id="ARBA00004123"/>
    </source>
</evidence>
<dbReference type="SUPFAM" id="SSF48508">
    <property type="entry name" value="Nuclear receptor ligand-binding domain"/>
    <property type="match status" value="1"/>
</dbReference>
<keyword evidence="7" id="KW-0804">Transcription</keyword>
<dbReference type="PROSITE" id="PS00031">
    <property type="entry name" value="NUCLEAR_REC_DBD_1"/>
    <property type="match status" value="1"/>
</dbReference>
<evidence type="ECO:0000313" key="12">
    <source>
        <dbReference type="WBParaSite" id="PSU_v2.g2360.t1"/>
    </source>
</evidence>
<organism evidence="11 12">
    <name type="scientific">Panagrolaimus superbus</name>
    <dbReference type="NCBI Taxonomy" id="310955"/>
    <lineage>
        <taxon>Eukaryota</taxon>
        <taxon>Metazoa</taxon>
        <taxon>Ecdysozoa</taxon>
        <taxon>Nematoda</taxon>
        <taxon>Chromadorea</taxon>
        <taxon>Rhabditida</taxon>
        <taxon>Tylenchina</taxon>
        <taxon>Panagrolaimomorpha</taxon>
        <taxon>Panagrolaimoidea</taxon>
        <taxon>Panagrolaimidae</taxon>
        <taxon>Panagrolaimus</taxon>
    </lineage>
</organism>
<dbReference type="WBParaSite" id="PSU_v2.g2360.t1">
    <property type="protein sequence ID" value="PSU_v2.g2360.t1"/>
    <property type="gene ID" value="PSU_v2.g2360"/>
</dbReference>
<dbReference type="PANTHER" id="PTHR46011">
    <property type="entry name" value="NUCLEAR HORMONE RECEPTOR FAMILY MEMBER NHR-86-RELATED"/>
    <property type="match status" value="1"/>
</dbReference>
<name>A0A914YQR1_9BILA</name>
<keyword evidence="8" id="KW-0675">Receptor</keyword>
<evidence type="ECO:0000256" key="2">
    <source>
        <dbReference type="ARBA" id="ARBA00022723"/>
    </source>
</evidence>
<dbReference type="Gene3D" id="3.30.50.10">
    <property type="entry name" value="Erythroid Transcription Factor GATA-1, subunit A"/>
    <property type="match status" value="1"/>
</dbReference>
<dbReference type="SMART" id="SM00399">
    <property type="entry name" value="ZnF_C4"/>
    <property type="match status" value="1"/>
</dbReference>
<evidence type="ECO:0000313" key="11">
    <source>
        <dbReference type="Proteomes" id="UP000887577"/>
    </source>
</evidence>
<proteinExistence type="predicted"/>
<evidence type="ECO:0000256" key="7">
    <source>
        <dbReference type="ARBA" id="ARBA00023163"/>
    </source>
</evidence>
<keyword evidence="3" id="KW-0863">Zinc-finger</keyword>
<evidence type="ECO:0000256" key="4">
    <source>
        <dbReference type="ARBA" id="ARBA00022833"/>
    </source>
</evidence>
<sequence length="407" mass="46371">MSDKGDCSICEAPTHGMHFGVSTCKACASFFRRSMVERKRYKCRFQDHCIINNKVRNNCRACRLKKCYQAGMIREASPAPTEPPVIPPLFGGDLTRCPSTALISPQASYSLSPPQLPTSLTSNLLYNLSVSTQPTVSPTYIKLSSTPDMINLYPRITRLLQAFRSFQHSLKSLYKIENPHAIYEPEEFKQAEKQQYDRLETGTASFIMSMVNEFFPSFFKLNAEDRIKVFRPFAVRFSILYRVYISAVYFNAENDGRICTHYGYYNSVETLDMFFGETPNIAEVKALALPLFTRLNSIKRKAIRIGLREADVAAIIGIMYLTETEENCVLDYEDQKHKNEIQTELFNNTITTYGFDRAGVQLAEVLSVINDINNLCVISTESMIIGDLILPKNLALQTWLCADQRYR</sequence>
<keyword evidence="6" id="KW-0238">DNA-binding</keyword>
<evidence type="ECO:0000259" key="10">
    <source>
        <dbReference type="PROSITE" id="PS51030"/>
    </source>
</evidence>
<dbReference type="GO" id="GO:0008270">
    <property type="term" value="F:zinc ion binding"/>
    <property type="evidence" value="ECO:0007669"/>
    <property type="project" value="UniProtKB-KW"/>
</dbReference>
<dbReference type="Proteomes" id="UP000887577">
    <property type="component" value="Unplaced"/>
</dbReference>
<comment type="subcellular location">
    <subcellularLocation>
        <location evidence="1">Nucleus</location>
    </subcellularLocation>
</comment>
<dbReference type="PRINTS" id="PR00047">
    <property type="entry name" value="STROIDFINGER"/>
</dbReference>
<dbReference type="InterPro" id="IPR049636">
    <property type="entry name" value="HNF4-like_DBD"/>
</dbReference>
<evidence type="ECO:0000256" key="9">
    <source>
        <dbReference type="ARBA" id="ARBA00023242"/>
    </source>
</evidence>
<dbReference type="CDD" id="cd06960">
    <property type="entry name" value="NR_DBD_HNF4A"/>
    <property type="match status" value="1"/>
</dbReference>
<keyword evidence="9" id="KW-0539">Nucleus</keyword>
<evidence type="ECO:0000256" key="5">
    <source>
        <dbReference type="ARBA" id="ARBA00023015"/>
    </source>
</evidence>
<keyword evidence="11" id="KW-1185">Reference proteome</keyword>
<dbReference type="GO" id="GO:0000978">
    <property type="term" value="F:RNA polymerase II cis-regulatory region sequence-specific DNA binding"/>
    <property type="evidence" value="ECO:0007669"/>
    <property type="project" value="InterPro"/>
</dbReference>
<reference evidence="12" key="1">
    <citation type="submission" date="2022-11" db="UniProtKB">
        <authorList>
            <consortium name="WormBaseParasite"/>
        </authorList>
    </citation>
    <scope>IDENTIFICATION</scope>
</reference>
<dbReference type="GO" id="GO:0005634">
    <property type="term" value="C:nucleus"/>
    <property type="evidence" value="ECO:0007669"/>
    <property type="project" value="UniProtKB-SubCell"/>
</dbReference>
<dbReference type="AlphaFoldDB" id="A0A914YQR1"/>
<dbReference type="InterPro" id="IPR035500">
    <property type="entry name" value="NHR-like_dom_sf"/>
</dbReference>
<keyword evidence="2" id="KW-0479">Metal-binding</keyword>
<dbReference type="PROSITE" id="PS51030">
    <property type="entry name" value="NUCLEAR_REC_DBD_2"/>
    <property type="match status" value="1"/>
</dbReference>